<protein>
    <submittedName>
        <fullName evidence="1">Uncharacterized protein</fullName>
    </submittedName>
</protein>
<dbReference type="EMBL" id="CAJNOQ010005016">
    <property type="protein sequence ID" value="CAF1082913.1"/>
    <property type="molecule type" value="Genomic_DNA"/>
</dbReference>
<gene>
    <name evidence="1" type="ORF">GPM918_LOCUS17861</name>
    <name evidence="2" type="ORF">SRO942_LOCUS17860</name>
</gene>
<comment type="caution">
    <text evidence="1">The sequence shown here is derived from an EMBL/GenBank/DDBJ whole genome shotgun (WGS) entry which is preliminary data.</text>
</comment>
<evidence type="ECO:0000313" key="1">
    <source>
        <dbReference type="EMBL" id="CAF1082913.1"/>
    </source>
</evidence>
<evidence type="ECO:0000313" key="2">
    <source>
        <dbReference type="EMBL" id="CAF3848739.1"/>
    </source>
</evidence>
<sequence>QASLKESELKTPKQTFPIQSPYEDIKTIRLLGVPIDSKGQLPPEELVPIVSKIRQQIISWA</sequence>
<dbReference type="AlphaFoldDB" id="A0A814MTH8"/>
<name>A0A814MTH8_9BILA</name>
<feature type="non-terminal residue" evidence="1">
    <location>
        <position position="1"/>
    </location>
</feature>
<accession>A0A814MTH8</accession>
<organism evidence="1 3">
    <name type="scientific">Didymodactylos carnosus</name>
    <dbReference type="NCBI Taxonomy" id="1234261"/>
    <lineage>
        <taxon>Eukaryota</taxon>
        <taxon>Metazoa</taxon>
        <taxon>Spiralia</taxon>
        <taxon>Gnathifera</taxon>
        <taxon>Rotifera</taxon>
        <taxon>Eurotatoria</taxon>
        <taxon>Bdelloidea</taxon>
        <taxon>Philodinida</taxon>
        <taxon>Philodinidae</taxon>
        <taxon>Didymodactylos</taxon>
    </lineage>
</organism>
<dbReference type="Proteomes" id="UP000681722">
    <property type="component" value="Unassembled WGS sequence"/>
</dbReference>
<evidence type="ECO:0000313" key="3">
    <source>
        <dbReference type="Proteomes" id="UP000663829"/>
    </source>
</evidence>
<dbReference type="Proteomes" id="UP000663829">
    <property type="component" value="Unassembled WGS sequence"/>
</dbReference>
<dbReference type="EMBL" id="CAJOBC010005017">
    <property type="protein sequence ID" value="CAF3848739.1"/>
    <property type="molecule type" value="Genomic_DNA"/>
</dbReference>
<reference evidence="1" key="1">
    <citation type="submission" date="2021-02" db="EMBL/GenBank/DDBJ databases">
        <authorList>
            <person name="Nowell W R."/>
        </authorList>
    </citation>
    <scope>NUCLEOTIDE SEQUENCE</scope>
</reference>
<keyword evidence="3" id="KW-1185">Reference proteome</keyword>
<dbReference type="OrthoDB" id="6510434at2759"/>
<proteinExistence type="predicted"/>